<evidence type="ECO:0000313" key="11">
    <source>
        <dbReference type="EMBL" id="RKP05636.1"/>
    </source>
</evidence>
<evidence type="ECO:0000256" key="6">
    <source>
        <dbReference type="ARBA" id="ARBA00022840"/>
    </source>
</evidence>
<dbReference type="PROSITE" id="PS50929">
    <property type="entry name" value="ABC_TM1F"/>
    <property type="match status" value="1"/>
</dbReference>
<keyword evidence="8 9" id="KW-0472">Membrane</keyword>
<accession>A0A4P9XIU9</accession>
<name>A0A4P9XIU9_9FUNG</name>
<dbReference type="Pfam" id="PF00664">
    <property type="entry name" value="ABC_membrane"/>
    <property type="match status" value="1"/>
</dbReference>
<protein>
    <submittedName>
        <fullName evidence="11">ABC transporter type 1, transmembrane domain-containing protein</fullName>
    </submittedName>
</protein>
<dbReference type="InterPro" id="IPR044746">
    <property type="entry name" value="ABCC_6TM_D1"/>
</dbReference>
<feature type="transmembrane region" description="Helical" evidence="9">
    <location>
        <begin position="201"/>
        <end position="218"/>
    </location>
</feature>
<feature type="domain" description="ABC transmembrane type-1" evidence="10">
    <location>
        <begin position="63"/>
        <end position="287"/>
    </location>
</feature>
<keyword evidence="6" id="KW-0067">ATP-binding</keyword>
<comment type="similarity">
    <text evidence="2">Belongs to the ABC transporter superfamily. ABCC family. Conjugate transporter (TC 3.A.1.208) subfamily.</text>
</comment>
<evidence type="ECO:0000256" key="1">
    <source>
        <dbReference type="ARBA" id="ARBA00004141"/>
    </source>
</evidence>
<dbReference type="InterPro" id="IPR036640">
    <property type="entry name" value="ABC1_TM_sf"/>
</dbReference>
<dbReference type="PANTHER" id="PTHR24223">
    <property type="entry name" value="ATP-BINDING CASSETTE SUB-FAMILY C"/>
    <property type="match status" value="1"/>
</dbReference>
<dbReference type="STRING" id="78915.A0A4P9XIU9"/>
<evidence type="ECO:0000256" key="2">
    <source>
        <dbReference type="ARBA" id="ARBA00009726"/>
    </source>
</evidence>
<dbReference type="CDD" id="cd18579">
    <property type="entry name" value="ABC_6TM_ABCC_D1"/>
    <property type="match status" value="1"/>
</dbReference>
<dbReference type="InterPro" id="IPR050173">
    <property type="entry name" value="ABC_transporter_C-like"/>
</dbReference>
<organism evidence="11 12">
    <name type="scientific">Thamnocephalis sphaerospora</name>
    <dbReference type="NCBI Taxonomy" id="78915"/>
    <lineage>
        <taxon>Eukaryota</taxon>
        <taxon>Fungi</taxon>
        <taxon>Fungi incertae sedis</taxon>
        <taxon>Zoopagomycota</taxon>
        <taxon>Zoopagomycotina</taxon>
        <taxon>Zoopagomycetes</taxon>
        <taxon>Zoopagales</taxon>
        <taxon>Sigmoideomycetaceae</taxon>
        <taxon>Thamnocephalis</taxon>
    </lineage>
</organism>
<keyword evidence="4 9" id="KW-0812">Transmembrane</keyword>
<dbReference type="GO" id="GO:0016020">
    <property type="term" value="C:membrane"/>
    <property type="evidence" value="ECO:0007669"/>
    <property type="project" value="UniProtKB-SubCell"/>
</dbReference>
<reference evidence="12" key="1">
    <citation type="journal article" date="2018" name="Nat. Microbiol.">
        <title>Leveraging single-cell genomics to expand the fungal tree of life.</title>
        <authorList>
            <person name="Ahrendt S.R."/>
            <person name="Quandt C.A."/>
            <person name="Ciobanu D."/>
            <person name="Clum A."/>
            <person name="Salamov A."/>
            <person name="Andreopoulos B."/>
            <person name="Cheng J.F."/>
            <person name="Woyke T."/>
            <person name="Pelin A."/>
            <person name="Henrissat B."/>
            <person name="Reynolds N.K."/>
            <person name="Benny G.L."/>
            <person name="Smith M.E."/>
            <person name="James T.Y."/>
            <person name="Grigoriev I.V."/>
        </authorList>
    </citation>
    <scope>NUCLEOTIDE SEQUENCE [LARGE SCALE GENOMIC DNA]</scope>
    <source>
        <strain evidence="12">RSA 1356</strain>
    </source>
</reference>
<dbReference type="PANTHER" id="PTHR24223:SF456">
    <property type="entry name" value="MULTIDRUG RESISTANCE-ASSOCIATED PROTEIN LETHAL(2)03659"/>
    <property type="match status" value="1"/>
</dbReference>
<evidence type="ECO:0000256" key="4">
    <source>
        <dbReference type="ARBA" id="ARBA00022692"/>
    </source>
</evidence>
<dbReference type="SUPFAM" id="SSF90123">
    <property type="entry name" value="ABC transporter transmembrane region"/>
    <property type="match status" value="1"/>
</dbReference>
<evidence type="ECO:0000313" key="12">
    <source>
        <dbReference type="Proteomes" id="UP000271241"/>
    </source>
</evidence>
<dbReference type="InterPro" id="IPR011527">
    <property type="entry name" value="ABC1_TM_dom"/>
</dbReference>
<keyword evidence="12" id="KW-1185">Reference proteome</keyword>
<evidence type="ECO:0000259" key="10">
    <source>
        <dbReference type="PROSITE" id="PS50929"/>
    </source>
</evidence>
<keyword evidence="3" id="KW-0813">Transport</keyword>
<evidence type="ECO:0000256" key="7">
    <source>
        <dbReference type="ARBA" id="ARBA00022989"/>
    </source>
</evidence>
<dbReference type="Gene3D" id="1.20.1560.10">
    <property type="entry name" value="ABC transporter type 1, transmembrane domain"/>
    <property type="match status" value="1"/>
</dbReference>
<dbReference type="Proteomes" id="UP000271241">
    <property type="component" value="Unassembled WGS sequence"/>
</dbReference>
<proteinExistence type="inferred from homology"/>
<keyword evidence="7 9" id="KW-1133">Transmembrane helix</keyword>
<dbReference type="OrthoDB" id="6500128at2759"/>
<dbReference type="AlphaFoldDB" id="A0A4P9XIU9"/>
<sequence>MFGRHTRLNVEHIPALCEEDDCRRPFQEILRGWKHQLKLVKEGRQKQPSLWRPLLHTFRKPLLLSATLVFAVSITRIGETVLLGYIIRFFQTSDAKHQQGYLWALGLSLAVLLRVILGHQCFFLSLRMGFQARSGLIALLYRKALTLPASAATSTGQIVNLISNDVQCFENASTMVHYIWVGPVELIIVAVLLYVELGWSAFIGVIAVLLLIPLHSMFSRRFAYLRALTAKFRDDRIRSTGDLLSGIELIKLSAWEVPLEKRVNEQRDREMKMLLLRRILDATRANS</sequence>
<feature type="transmembrane region" description="Helical" evidence="9">
    <location>
        <begin position="100"/>
        <end position="124"/>
    </location>
</feature>
<evidence type="ECO:0000256" key="9">
    <source>
        <dbReference type="SAM" id="Phobius"/>
    </source>
</evidence>
<comment type="subcellular location">
    <subcellularLocation>
        <location evidence="1">Membrane</location>
        <topology evidence="1">Multi-pass membrane protein</topology>
    </subcellularLocation>
</comment>
<feature type="transmembrane region" description="Helical" evidence="9">
    <location>
        <begin position="62"/>
        <end position="88"/>
    </location>
</feature>
<dbReference type="GO" id="GO:0140359">
    <property type="term" value="F:ABC-type transporter activity"/>
    <property type="evidence" value="ECO:0007669"/>
    <property type="project" value="InterPro"/>
</dbReference>
<dbReference type="GO" id="GO:0005524">
    <property type="term" value="F:ATP binding"/>
    <property type="evidence" value="ECO:0007669"/>
    <property type="project" value="UniProtKB-KW"/>
</dbReference>
<evidence type="ECO:0000256" key="3">
    <source>
        <dbReference type="ARBA" id="ARBA00022448"/>
    </source>
</evidence>
<evidence type="ECO:0000256" key="8">
    <source>
        <dbReference type="ARBA" id="ARBA00023136"/>
    </source>
</evidence>
<evidence type="ECO:0000256" key="5">
    <source>
        <dbReference type="ARBA" id="ARBA00022741"/>
    </source>
</evidence>
<feature type="transmembrane region" description="Helical" evidence="9">
    <location>
        <begin position="175"/>
        <end position="195"/>
    </location>
</feature>
<keyword evidence="5" id="KW-0547">Nucleotide-binding</keyword>
<dbReference type="EMBL" id="KZ993072">
    <property type="protein sequence ID" value="RKP05636.1"/>
    <property type="molecule type" value="Genomic_DNA"/>
</dbReference>
<gene>
    <name evidence="11" type="ORF">THASP1DRAFT_32524</name>
</gene>